<comment type="subcellular location">
    <subcellularLocation>
        <location evidence="1">Endoplasmic reticulum membrane</location>
        <topology evidence="1">Multi-pass membrane protein</topology>
    </subcellularLocation>
</comment>
<evidence type="ECO:0000256" key="2">
    <source>
        <dbReference type="ARBA" id="ARBA00022692"/>
    </source>
</evidence>
<feature type="transmembrane region" description="Helical" evidence="9">
    <location>
        <begin position="445"/>
        <end position="467"/>
    </location>
</feature>
<feature type="domain" description="Phosphatidic acid phosphatase type 2/haloperoxidase" evidence="10">
    <location>
        <begin position="175"/>
        <end position="301"/>
    </location>
</feature>
<name>A0A507CZ90_9FUNG</name>
<dbReference type="InterPro" id="IPR000326">
    <property type="entry name" value="PAP2/HPO"/>
</dbReference>
<protein>
    <recommendedName>
        <fullName evidence="10">Phosphatidic acid phosphatase type 2/haloperoxidase domain-containing protein</fullName>
    </recommendedName>
</protein>
<dbReference type="AlphaFoldDB" id="A0A507CZ90"/>
<evidence type="ECO:0000256" key="3">
    <source>
        <dbReference type="ARBA" id="ARBA00022801"/>
    </source>
</evidence>
<dbReference type="OrthoDB" id="301434at2759"/>
<feature type="region of interest" description="Disordered" evidence="8">
    <location>
        <begin position="1"/>
        <end position="86"/>
    </location>
</feature>
<dbReference type="Gene3D" id="1.20.144.10">
    <property type="entry name" value="Phosphatidic acid phosphatase type 2/haloperoxidase"/>
    <property type="match status" value="1"/>
</dbReference>
<feature type="transmembrane region" description="Helical" evidence="9">
    <location>
        <begin position="173"/>
        <end position="191"/>
    </location>
</feature>
<dbReference type="GO" id="GO:0005789">
    <property type="term" value="C:endoplasmic reticulum membrane"/>
    <property type="evidence" value="ECO:0007669"/>
    <property type="project" value="UniProtKB-SubCell"/>
</dbReference>
<evidence type="ECO:0000256" key="5">
    <source>
        <dbReference type="ARBA" id="ARBA00022989"/>
    </source>
</evidence>
<feature type="transmembrane region" description="Helical" evidence="9">
    <location>
        <begin position="283"/>
        <end position="303"/>
    </location>
</feature>
<feature type="transmembrane region" description="Helical" evidence="9">
    <location>
        <begin position="309"/>
        <end position="332"/>
    </location>
</feature>
<feature type="compositionally biased region" description="Polar residues" evidence="8">
    <location>
        <begin position="45"/>
        <end position="55"/>
    </location>
</feature>
<evidence type="ECO:0000256" key="9">
    <source>
        <dbReference type="SAM" id="Phobius"/>
    </source>
</evidence>
<organism evidence="11 12">
    <name type="scientific">Synchytrium endobioticum</name>
    <dbReference type="NCBI Taxonomy" id="286115"/>
    <lineage>
        <taxon>Eukaryota</taxon>
        <taxon>Fungi</taxon>
        <taxon>Fungi incertae sedis</taxon>
        <taxon>Chytridiomycota</taxon>
        <taxon>Chytridiomycota incertae sedis</taxon>
        <taxon>Chytridiomycetes</taxon>
        <taxon>Synchytriales</taxon>
        <taxon>Synchytriaceae</taxon>
        <taxon>Synchytrium</taxon>
    </lineage>
</organism>
<evidence type="ECO:0000256" key="8">
    <source>
        <dbReference type="SAM" id="MobiDB-lite"/>
    </source>
</evidence>
<evidence type="ECO:0000256" key="4">
    <source>
        <dbReference type="ARBA" id="ARBA00022824"/>
    </source>
</evidence>
<gene>
    <name evidence="11" type="ORF">SeLEV6574_g04485</name>
</gene>
<dbReference type="PANTHER" id="PTHR14969:SF28">
    <property type="entry name" value="DIHYDROSPHINGOSINE 1-PHOSPHATE PHOSPHATASE LCB3-RELATED"/>
    <property type="match status" value="1"/>
</dbReference>
<proteinExistence type="inferred from homology"/>
<reference evidence="11 12" key="1">
    <citation type="journal article" date="2019" name="Sci. Rep.">
        <title>Comparative genomics of chytrid fungi reveal insights into the obligate biotrophic and pathogenic lifestyle of Synchytrium endobioticum.</title>
        <authorList>
            <person name="van de Vossenberg B.T.L.H."/>
            <person name="Warris S."/>
            <person name="Nguyen H.D.T."/>
            <person name="van Gent-Pelzer M.P.E."/>
            <person name="Joly D.L."/>
            <person name="van de Geest H.C."/>
            <person name="Bonants P.J.M."/>
            <person name="Smith D.S."/>
            <person name="Levesque C.A."/>
            <person name="van der Lee T.A.J."/>
        </authorList>
    </citation>
    <scope>NUCLEOTIDE SEQUENCE [LARGE SCALE GENOMIC DNA]</scope>
    <source>
        <strain evidence="11 12">LEV6574</strain>
    </source>
</reference>
<keyword evidence="2 9" id="KW-0812">Transmembrane</keyword>
<comment type="similarity">
    <text evidence="7">Belongs to the type 2 lipid phosphate phosphatase family.</text>
</comment>
<sequence length="474" mass="50786">MGKGGKKLTDDDCSSGVQQSTPTRAKTSTSAPSYTHIASAAESPLTLQPSDTGTNHQHQPPHCWHPPAKSNSSSGKRPWPWPASYKKRSSVSSSVNRSSTSAGLKRAVRAYLLPRIRAETPYLVRLQTAHACPFNDFFFTYIGAFGTHSAYMVLLPLIFFADADVGGVNRHHYGRGLVIILALGVYITGLLKDWLCLPRPPSPPLVRLSASSSAHLEYGFPSTHAANAVSVSLYSLAYLLVYVWPSAQWTVAQWLVQCAGTLVLVGYGVLVPLSRIYTGMHSLTDVVGGCVCGAAIAAAYMAVLDPFEAWLDGGVVVPATLILATVLSLLIYPDPRDACPCYDDAVSFNAVVCGLLLGDWGVRVLGHSYLTPAPFAGSDASCGSWREWSRVAGLRMALGVAAVVAWKAVSKPVFKVLFKTCGAPPESLQSPDGKFKLPRYTADTLARLCSYTGLAFCVSLGVPLLLFKATDLHH</sequence>
<comment type="caution">
    <text evidence="11">The sequence shown here is derived from an EMBL/GenBank/DDBJ whole genome shotgun (WGS) entry which is preliminary data.</text>
</comment>
<evidence type="ECO:0000313" key="12">
    <source>
        <dbReference type="Proteomes" id="UP000320475"/>
    </source>
</evidence>
<keyword evidence="3" id="KW-0378">Hydrolase</keyword>
<evidence type="ECO:0000256" key="1">
    <source>
        <dbReference type="ARBA" id="ARBA00004477"/>
    </source>
</evidence>
<dbReference type="SMART" id="SM00014">
    <property type="entry name" value="acidPPc"/>
    <property type="match status" value="1"/>
</dbReference>
<accession>A0A507CZ90</accession>
<evidence type="ECO:0000256" key="6">
    <source>
        <dbReference type="ARBA" id="ARBA00023136"/>
    </source>
</evidence>
<dbReference type="InterPro" id="IPR036938">
    <property type="entry name" value="PAP2/HPO_sf"/>
</dbReference>
<keyword evidence="6 9" id="KW-0472">Membrane</keyword>
<dbReference type="Proteomes" id="UP000320475">
    <property type="component" value="Unassembled WGS sequence"/>
</dbReference>
<evidence type="ECO:0000313" key="11">
    <source>
        <dbReference type="EMBL" id="TPX44465.1"/>
    </source>
</evidence>
<keyword evidence="4" id="KW-0256">Endoplasmic reticulum</keyword>
<feature type="transmembrane region" description="Helical" evidence="9">
    <location>
        <begin position="138"/>
        <end position="161"/>
    </location>
</feature>
<keyword evidence="5 9" id="KW-1133">Transmembrane helix</keyword>
<evidence type="ECO:0000256" key="7">
    <source>
        <dbReference type="ARBA" id="ARBA00038324"/>
    </source>
</evidence>
<dbReference type="CDD" id="cd03388">
    <property type="entry name" value="PAP2_SPPase1"/>
    <property type="match status" value="1"/>
</dbReference>
<dbReference type="VEuPathDB" id="FungiDB:SeMB42_g05961"/>
<dbReference type="EMBL" id="QEAM01000181">
    <property type="protein sequence ID" value="TPX44465.1"/>
    <property type="molecule type" value="Genomic_DNA"/>
</dbReference>
<dbReference type="SUPFAM" id="SSF48317">
    <property type="entry name" value="Acid phosphatase/Vanadium-dependent haloperoxidase"/>
    <property type="match status" value="1"/>
</dbReference>
<dbReference type="GO" id="GO:0042392">
    <property type="term" value="F:sphingosine-1-phosphate phosphatase activity"/>
    <property type="evidence" value="ECO:0007669"/>
    <property type="project" value="TreeGrafter"/>
</dbReference>
<dbReference type="PANTHER" id="PTHR14969">
    <property type="entry name" value="SPHINGOSINE-1-PHOSPHATE PHOSPHOHYDROLASE"/>
    <property type="match status" value="1"/>
</dbReference>
<feature type="transmembrane region" description="Helical" evidence="9">
    <location>
        <begin position="225"/>
        <end position="245"/>
    </location>
</feature>
<dbReference type="Pfam" id="PF01569">
    <property type="entry name" value="PAP2"/>
    <property type="match status" value="1"/>
</dbReference>
<feature type="transmembrane region" description="Helical" evidence="9">
    <location>
        <begin position="251"/>
        <end position="271"/>
    </location>
</feature>
<feature type="compositionally biased region" description="Low complexity" evidence="8">
    <location>
        <begin position="56"/>
        <end position="67"/>
    </location>
</feature>
<evidence type="ECO:0000259" key="10">
    <source>
        <dbReference type="SMART" id="SM00014"/>
    </source>
</evidence>
<feature type="compositionally biased region" description="Polar residues" evidence="8">
    <location>
        <begin position="15"/>
        <end position="33"/>
    </location>
</feature>